<feature type="compositionally biased region" description="Basic and acidic residues" evidence="2">
    <location>
        <begin position="567"/>
        <end position="577"/>
    </location>
</feature>
<keyword evidence="5" id="KW-1185">Reference proteome</keyword>
<feature type="region of interest" description="Disordered" evidence="2">
    <location>
        <begin position="923"/>
        <end position="967"/>
    </location>
</feature>
<feature type="region of interest" description="Disordered" evidence="2">
    <location>
        <begin position="554"/>
        <end position="593"/>
    </location>
</feature>
<feature type="non-terminal residue" evidence="4">
    <location>
        <position position="967"/>
    </location>
</feature>
<proteinExistence type="predicted"/>
<keyword evidence="1" id="KW-0175">Coiled coil</keyword>
<protein>
    <submittedName>
        <fullName evidence="4">Uncharacterized protein</fullName>
    </submittedName>
</protein>
<dbReference type="STRING" id="1314778.A0A5C3NPS0"/>
<evidence type="ECO:0000256" key="2">
    <source>
        <dbReference type="SAM" id="MobiDB-lite"/>
    </source>
</evidence>
<keyword evidence="3" id="KW-0732">Signal</keyword>
<accession>A0A5C3NPS0</accession>
<reference evidence="4 5" key="1">
    <citation type="journal article" date="2019" name="Nat. Ecol. Evol.">
        <title>Megaphylogeny resolves global patterns of mushroom evolution.</title>
        <authorList>
            <person name="Varga T."/>
            <person name="Krizsan K."/>
            <person name="Foldi C."/>
            <person name="Dima B."/>
            <person name="Sanchez-Garcia M."/>
            <person name="Sanchez-Ramirez S."/>
            <person name="Szollosi G.J."/>
            <person name="Szarkandi J.G."/>
            <person name="Papp V."/>
            <person name="Albert L."/>
            <person name="Andreopoulos W."/>
            <person name="Angelini C."/>
            <person name="Antonin V."/>
            <person name="Barry K.W."/>
            <person name="Bougher N.L."/>
            <person name="Buchanan P."/>
            <person name="Buyck B."/>
            <person name="Bense V."/>
            <person name="Catcheside P."/>
            <person name="Chovatia M."/>
            <person name="Cooper J."/>
            <person name="Damon W."/>
            <person name="Desjardin D."/>
            <person name="Finy P."/>
            <person name="Geml J."/>
            <person name="Haridas S."/>
            <person name="Hughes K."/>
            <person name="Justo A."/>
            <person name="Karasinski D."/>
            <person name="Kautmanova I."/>
            <person name="Kiss B."/>
            <person name="Kocsube S."/>
            <person name="Kotiranta H."/>
            <person name="LaButti K.M."/>
            <person name="Lechner B.E."/>
            <person name="Liimatainen K."/>
            <person name="Lipzen A."/>
            <person name="Lukacs Z."/>
            <person name="Mihaltcheva S."/>
            <person name="Morgado L.N."/>
            <person name="Niskanen T."/>
            <person name="Noordeloos M.E."/>
            <person name="Ohm R.A."/>
            <person name="Ortiz-Santana B."/>
            <person name="Ovrebo C."/>
            <person name="Racz N."/>
            <person name="Riley R."/>
            <person name="Savchenko A."/>
            <person name="Shiryaev A."/>
            <person name="Soop K."/>
            <person name="Spirin V."/>
            <person name="Szebenyi C."/>
            <person name="Tomsovsky M."/>
            <person name="Tulloss R.E."/>
            <person name="Uehling J."/>
            <person name="Grigoriev I.V."/>
            <person name="Vagvolgyi C."/>
            <person name="Papp T."/>
            <person name="Martin F.M."/>
            <person name="Miettinen O."/>
            <person name="Hibbett D.S."/>
            <person name="Nagy L.G."/>
        </authorList>
    </citation>
    <scope>NUCLEOTIDE SEQUENCE [LARGE SCALE GENOMIC DNA]</scope>
    <source>
        <strain evidence="4 5">HHB13444</strain>
    </source>
</reference>
<feature type="compositionally biased region" description="Low complexity" evidence="2">
    <location>
        <begin position="616"/>
        <end position="626"/>
    </location>
</feature>
<feature type="coiled-coil region" evidence="1">
    <location>
        <begin position="112"/>
        <end position="139"/>
    </location>
</feature>
<feature type="region of interest" description="Disordered" evidence="2">
    <location>
        <begin position="808"/>
        <end position="828"/>
    </location>
</feature>
<name>A0A5C3NPS0_9APHY</name>
<gene>
    <name evidence="4" type="ORF">K466DRAFT_613109</name>
</gene>
<evidence type="ECO:0000313" key="4">
    <source>
        <dbReference type="EMBL" id="TFK78689.1"/>
    </source>
</evidence>
<sequence>MLPLLGLVKLLMLLPLFPRLHVLWQPIVLKICDLPPFILKLNTLLAGQAARIGVYPPAAALPSGWDTAQLVPGPPQVCPPPGGWPAAPGRGWTGQLAPVVSGPSAADALAMLRSANEYIIQLSQQLMEANQKIAYFEAQETQKKKGGRAGKVARGNEDDGDQPPALSGMKLKVRSDIRAYALNHCPWPPPDRARDYTYTPDIDPLDPFERYVDAAKNEPRIEAVVVQLRNFFPEEYLPYMQTQWMQRQFTEVINTFKSHIVSAVKGNPHIVFGHIKDLETNKHYWGGTVDDRYPAILFPIGESGNEERLGQNPAVAKACRVMVHGRTAGNGNVRVRGNTNSSKWKLRTVTSGMLATVFVLLRYVLSDFISFERKDYEGLFFEYHRKILESMHKRSMKRLFLWLDIFVFGPGSDMPIHLTPEPCAVDDIILPEERDAHGAHAAASFPPMSYPPQQAHLDDNYLSQSGSDYPHNSYSDNHGPFHYATTDVRSDGNNYYDNGNNYYDNGNSNGGIRNLLDNAHGVCDAEVHRPVHDIRNDWQIIVNENAQVGDAEFPRHEPGHDNVGLPAHHDLTHDEPRLSSPVSDAHAHGDGPVSRHVHFAQSTLELSGDRVGTGTGSTPAASSSHADLSSRVTHAVPGASTAHEQAVEADPVVQLTTATADLALQPAKKKGSRKGKEKEKAAASSTEDPEQASDQPPRRTRRRRAGTSVAPSTYQEVIPNWDVTWSVRIREKVTSKCIQLKFASGSSEVQQYNVYFVQITDEERSWWHRRDCSTCRKLRMVKLIFEASGKNKTGSEATPVSIRHAATYAQAARPTSPEGVRGRGNTPDADLYVATSEGRLVFATTNHRERLEPALFLPARMDVWIEFRNAYKWQAELLARKFFPSTDEDNAPIEGDLESIELPMTPPSPSAASSAGSTLFSSISSTYSSVPTSPSGSSTPSSPLSSMPDGLPAVFSHESKGKQRTRT</sequence>
<dbReference type="AlphaFoldDB" id="A0A5C3NPS0"/>
<evidence type="ECO:0000256" key="3">
    <source>
        <dbReference type="SAM" id="SignalP"/>
    </source>
</evidence>
<evidence type="ECO:0000256" key="1">
    <source>
        <dbReference type="SAM" id="Coils"/>
    </source>
</evidence>
<feature type="region of interest" description="Disordered" evidence="2">
    <location>
        <begin position="144"/>
        <end position="167"/>
    </location>
</feature>
<feature type="chain" id="PRO_5023137412" evidence="3">
    <location>
        <begin position="25"/>
        <end position="967"/>
    </location>
</feature>
<organism evidence="4 5">
    <name type="scientific">Polyporus arcularius HHB13444</name>
    <dbReference type="NCBI Taxonomy" id="1314778"/>
    <lineage>
        <taxon>Eukaryota</taxon>
        <taxon>Fungi</taxon>
        <taxon>Dikarya</taxon>
        <taxon>Basidiomycota</taxon>
        <taxon>Agaricomycotina</taxon>
        <taxon>Agaricomycetes</taxon>
        <taxon>Polyporales</taxon>
        <taxon>Polyporaceae</taxon>
        <taxon>Polyporus</taxon>
    </lineage>
</organism>
<dbReference type="InParanoid" id="A0A5C3NPS0"/>
<evidence type="ECO:0000313" key="5">
    <source>
        <dbReference type="Proteomes" id="UP000308197"/>
    </source>
</evidence>
<feature type="compositionally biased region" description="Low complexity" evidence="2">
    <location>
        <begin position="923"/>
        <end position="946"/>
    </location>
</feature>
<dbReference type="EMBL" id="ML212382">
    <property type="protein sequence ID" value="TFK78689.1"/>
    <property type="molecule type" value="Genomic_DNA"/>
</dbReference>
<feature type="region of interest" description="Disordered" evidence="2">
    <location>
        <begin position="664"/>
        <end position="711"/>
    </location>
</feature>
<feature type="signal peptide" evidence="3">
    <location>
        <begin position="1"/>
        <end position="24"/>
    </location>
</feature>
<feature type="region of interest" description="Disordered" evidence="2">
    <location>
        <begin position="607"/>
        <end position="631"/>
    </location>
</feature>
<dbReference type="Proteomes" id="UP000308197">
    <property type="component" value="Unassembled WGS sequence"/>
</dbReference>